<feature type="compositionally biased region" description="Low complexity" evidence="1">
    <location>
        <begin position="293"/>
        <end position="305"/>
    </location>
</feature>
<sequence length="348" mass="37948">MGLRDLEKMKVRQDYRNLWHKDLMSTMTFDPAYCCFALFCPYCASYKLRKRAIYNDMSRYICCGGYMPCSGKCGEKHCPAFCLCCEVLCCFAPSVSSTRYLIQDEFNIKTTPCDNCIIGCMVCLKQISCICSLLACLTGSGELGDIAECLGCISDTVYCSVCACMQTQHKIELDKRDGKYAPQPVMAAPPTQQMSRADRSIPSPGYPPQGSPPMGYHQPPPMGYPHQPPGYMHPPAYGQPMNGSSKGGQDPYPPVPYHPQHPPYPPHMYHPHAAYFPGPAPGAYPAGPPPGLYPQGPDSGFVPGPESGPYPPARPPPPPPGYQAEPSAPLPPHEEHPETAPTSSNPPK</sequence>
<dbReference type="PANTHER" id="PTHR31152:SF19">
    <property type="entry name" value="PLAC8 FAMILY PROTEIN"/>
    <property type="match status" value="1"/>
</dbReference>
<dbReference type="PANTHER" id="PTHR31152">
    <property type="entry name" value="PLAC8 FAMILY PROTEIN"/>
    <property type="match status" value="1"/>
</dbReference>
<protein>
    <submittedName>
        <fullName evidence="2">Uncharacterized protein</fullName>
    </submittedName>
</protein>
<organism evidence="2 3">
    <name type="scientific">Rosa chinensis</name>
    <name type="common">China rose</name>
    <dbReference type="NCBI Taxonomy" id="74649"/>
    <lineage>
        <taxon>Eukaryota</taxon>
        <taxon>Viridiplantae</taxon>
        <taxon>Streptophyta</taxon>
        <taxon>Embryophyta</taxon>
        <taxon>Tracheophyta</taxon>
        <taxon>Spermatophyta</taxon>
        <taxon>Magnoliopsida</taxon>
        <taxon>eudicotyledons</taxon>
        <taxon>Gunneridae</taxon>
        <taxon>Pentapetalae</taxon>
        <taxon>rosids</taxon>
        <taxon>fabids</taxon>
        <taxon>Rosales</taxon>
        <taxon>Rosaceae</taxon>
        <taxon>Rosoideae</taxon>
        <taxon>Rosoideae incertae sedis</taxon>
        <taxon>Rosa</taxon>
    </lineage>
</organism>
<proteinExistence type="predicted"/>
<keyword evidence="3" id="KW-1185">Reference proteome</keyword>
<feature type="compositionally biased region" description="Pro residues" evidence="1">
    <location>
        <begin position="218"/>
        <end position="232"/>
    </location>
</feature>
<feature type="compositionally biased region" description="Pro residues" evidence="1">
    <location>
        <begin position="251"/>
        <end position="265"/>
    </location>
</feature>
<dbReference type="Gramene" id="PRQ58215">
    <property type="protein sequence ID" value="PRQ58215"/>
    <property type="gene ID" value="RchiOBHm_Chr1g0356841"/>
</dbReference>
<feature type="compositionally biased region" description="Pro residues" evidence="1">
    <location>
        <begin position="280"/>
        <end position="292"/>
    </location>
</feature>
<feature type="region of interest" description="Disordered" evidence="1">
    <location>
        <begin position="280"/>
        <end position="348"/>
    </location>
</feature>
<dbReference type="Proteomes" id="UP000238479">
    <property type="component" value="Chromosome 1"/>
</dbReference>
<reference evidence="2 3" key="1">
    <citation type="journal article" date="2018" name="Nat. Genet.">
        <title>The Rosa genome provides new insights in the design of modern roses.</title>
        <authorList>
            <person name="Bendahmane M."/>
        </authorList>
    </citation>
    <scope>NUCLEOTIDE SEQUENCE [LARGE SCALE GENOMIC DNA]</scope>
    <source>
        <strain evidence="3">cv. Old Blush</strain>
    </source>
</reference>
<evidence type="ECO:0000313" key="3">
    <source>
        <dbReference type="Proteomes" id="UP000238479"/>
    </source>
</evidence>
<dbReference type="AlphaFoldDB" id="A0A2P6SHP6"/>
<evidence type="ECO:0000313" key="2">
    <source>
        <dbReference type="EMBL" id="PRQ58215.1"/>
    </source>
</evidence>
<feature type="compositionally biased region" description="Pro residues" evidence="1">
    <location>
        <begin position="306"/>
        <end position="321"/>
    </location>
</feature>
<accession>A0A2P6SHP6</accession>
<comment type="caution">
    <text evidence="2">The sequence shown here is derived from an EMBL/GenBank/DDBJ whole genome shotgun (WGS) entry which is preliminary data.</text>
</comment>
<dbReference type="EMBL" id="PDCK01000039">
    <property type="protein sequence ID" value="PRQ58215.1"/>
    <property type="molecule type" value="Genomic_DNA"/>
</dbReference>
<gene>
    <name evidence="2" type="ORF">RchiOBHm_Chr1g0356841</name>
</gene>
<evidence type="ECO:0000256" key="1">
    <source>
        <dbReference type="SAM" id="MobiDB-lite"/>
    </source>
</evidence>
<dbReference type="OrthoDB" id="998115at2759"/>
<dbReference type="STRING" id="74649.A0A2P6SHP6"/>
<feature type="compositionally biased region" description="Low complexity" evidence="1">
    <location>
        <begin position="339"/>
        <end position="348"/>
    </location>
</feature>
<feature type="region of interest" description="Disordered" evidence="1">
    <location>
        <begin position="180"/>
        <end position="265"/>
    </location>
</feature>
<name>A0A2P6SHP6_ROSCH</name>